<dbReference type="Proteomes" id="UP001150603">
    <property type="component" value="Unassembled WGS sequence"/>
</dbReference>
<organism evidence="1 2">
    <name type="scientific">Linderina macrospora</name>
    <dbReference type="NCBI Taxonomy" id="4868"/>
    <lineage>
        <taxon>Eukaryota</taxon>
        <taxon>Fungi</taxon>
        <taxon>Fungi incertae sedis</taxon>
        <taxon>Zoopagomycota</taxon>
        <taxon>Kickxellomycotina</taxon>
        <taxon>Kickxellomycetes</taxon>
        <taxon>Kickxellales</taxon>
        <taxon>Kickxellaceae</taxon>
        <taxon>Linderina</taxon>
    </lineage>
</organism>
<protein>
    <submittedName>
        <fullName evidence="1">Uncharacterized protein</fullName>
    </submittedName>
</protein>
<name>A0ACC1JA78_9FUNG</name>
<keyword evidence="2" id="KW-1185">Reference proteome</keyword>
<proteinExistence type="predicted"/>
<sequence length="328" mass="37909">MDPLSPSSFNHQFAKVNGINLHYVDEGTGPAIICVHGFPDLWYGWRNQIPHLVSLGYRVIVPDVRGYGQSDATKDVKDYSLKSIVNDLVSLLDTLNIREAVWAGHDWGGNIVWRAALWHPNRVIGVISYCTPYIVTPETYVPLDKFVEKSPNWSYQLYFRRPETTEELNKELPTFIRAMFRYYKDAARTSVFNPAVPLDQRTIKDVEHLERSSMFTQEQLDYYVSEFQRNGLEGPLNFYRVHQINWEEEREAGFLMNKIDKPCLMVTSGKDPVLPADRAAHMPKFISDLIQEHVEEAGHWLLDEQSQQCNDALTKYLKHLEDGGFVKK</sequence>
<evidence type="ECO:0000313" key="2">
    <source>
        <dbReference type="Proteomes" id="UP001150603"/>
    </source>
</evidence>
<gene>
    <name evidence="1" type="ORF">FBU59_002791</name>
</gene>
<reference evidence="1" key="1">
    <citation type="submission" date="2022-07" db="EMBL/GenBank/DDBJ databases">
        <title>Phylogenomic reconstructions and comparative analyses of Kickxellomycotina fungi.</title>
        <authorList>
            <person name="Reynolds N.K."/>
            <person name="Stajich J.E."/>
            <person name="Barry K."/>
            <person name="Grigoriev I.V."/>
            <person name="Crous P."/>
            <person name="Smith M.E."/>
        </authorList>
    </citation>
    <scope>NUCLEOTIDE SEQUENCE</scope>
    <source>
        <strain evidence="1">NRRL 5244</strain>
    </source>
</reference>
<dbReference type="EMBL" id="JANBPW010001617">
    <property type="protein sequence ID" value="KAJ1943814.1"/>
    <property type="molecule type" value="Genomic_DNA"/>
</dbReference>
<evidence type="ECO:0000313" key="1">
    <source>
        <dbReference type="EMBL" id="KAJ1943814.1"/>
    </source>
</evidence>
<accession>A0ACC1JA78</accession>
<comment type="caution">
    <text evidence="1">The sequence shown here is derived from an EMBL/GenBank/DDBJ whole genome shotgun (WGS) entry which is preliminary data.</text>
</comment>